<keyword evidence="6" id="KW-0805">Transcription regulation</keyword>
<dbReference type="GO" id="GO:0006020">
    <property type="term" value="P:inositol metabolic process"/>
    <property type="evidence" value="ECO:0007669"/>
    <property type="project" value="TreeGrafter"/>
</dbReference>
<dbReference type="GO" id="GO:0007165">
    <property type="term" value="P:signal transduction"/>
    <property type="evidence" value="ECO:0007669"/>
    <property type="project" value="TreeGrafter"/>
</dbReference>
<evidence type="ECO:0000313" key="10">
    <source>
        <dbReference type="EMBL" id="SUB23365.1"/>
    </source>
</evidence>
<dbReference type="Gene3D" id="3.40.190.80">
    <property type="match status" value="1"/>
</dbReference>
<gene>
    <name evidence="10" type="primary">suhB_1</name>
    <name evidence="10" type="ORF">NCTC11297_00366</name>
</gene>
<dbReference type="PANTHER" id="PTHR20854:SF4">
    <property type="entry name" value="INOSITOL-1-MONOPHOSPHATASE-RELATED"/>
    <property type="match status" value="1"/>
</dbReference>
<feature type="binding site" evidence="8">
    <location>
        <position position="89"/>
    </location>
    <ligand>
        <name>Mg(2+)</name>
        <dbReference type="ChEBI" id="CHEBI:18420"/>
        <label>1</label>
        <note>catalytic</note>
    </ligand>
</feature>
<evidence type="ECO:0000256" key="4">
    <source>
        <dbReference type="ARBA" id="ARBA00022723"/>
    </source>
</evidence>
<keyword evidence="4 8" id="KW-0479">Metal-binding</keyword>
<evidence type="ECO:0000256" key="8">
    <source>
        <dbReference type="PIRSR" id="PIRSR600760-2"/>
    </source>
</evidence>
<keyword evidence="11" id="KW-1185">Reference proteome</keyword>
<dbReference type="InterPro" id="IPR000760">
    <property type="entry name" value="Inositol_monophosphatase-like"/>
</dbReference>
<protein>
    <recommendedName>
        <fullName evidence="9">Inositol-1-monophosphatase</fullName>
        <ecNumber evidence="9">3.1.3.25</ecNumber>
    </recommendedName>
</protein>
<dbReference type="EC" id="3.1.3.25" evidence="9"/>
<proteinExistence type="inferred from homology"/>
<evidence type="ECO:0000256" key="9">
    <source>
        <dbReference type="RuleBase" id="RU364068"/>
    </source>
</evidence>
<dbReference type="EMBL" id="UGSP01000001">
    <property type="protein sequence ID" value="SUB23365.1"/>
    <property type="molecule type" value="Genomic_DNA"/>
</dbReference>
<evidence type="ECO:0000256" key="5">
    <source>
        <dbReference type="ARBA" id="ARBA00022801"/>
    </source>
</evidence>
<dbReference type="InterPro" id="IPR020583">
    <property type="entry name" value="Inositol_monoP_metal-BS"/>
</dbReference>
<dbReference type="AlphaFoldDB" id="A0A379APQ4"/>
<dbReference type="CDD" id="cd01639">
    <property type="entry name" value="IMPase"/>
    <property type="match status" value="1"/>
</dbReference>
<comment type="catalytic activity">
    <reaction evidence="1 9">
        <text>a myo-inositol phosphate + H2O = myo-inositol + phosphate</text>
        <dbReference type="Rhea" id="RHEA:24056"/>
        <dbReference type="ChEBI" id="CHEBI:15377"/>
        <dbReference type="ChEBI" id="CHEBI:17268"/>
        <dbReference type="ChEBI" id="CHEBI:43474"/>
        <dbReference type="ChEBI" id="CHEBI:84139"/>
        <dbReference type="EC" id="3.1.3.25"/>
    </reaction>
</comment>
<feature type="binding site" evidence="8">
    <location>
        <position position="91"/>
    </location>
    <ligand>
        <name>Mg(2+)</name>
        <dbReference type="ChEBI" id="CHEBI:18420"/>
        <label>1</label>
        <note>catalytic</note>
    </ligand>
</feature>
<evidence type="ECO:0000256" key="6">
    <source>
        <dbReference type="ARBA" id="ARBA00022814"/>
    </source>
</evidence>
<comment type="cofactor">
    <cofactor evidence="2 8 9">
        <name>Mg(2+)</name>
        <dbReference type="ChEBI" id="CHEBI:18420"/>
    </cofactor>
</comment>
<dbReference type="Proteomes" id="UP000255098">
    <property type="component" value="Unassembled WGS sequence"/>
</dbReference>
<reference evidence="10 11" key="1">
    <citation type="submission" date="2018-06" db="EMBL/GenBank/DDBJ databases">
        <authorList>
            <consortium name="Pathogen Informatics"/>
            <person name="Doyle S."/>
        </authorList>
    </citation>
    <scope>NUCLEOTIDE SEQUENCE [LARGE SCALE GENOMIC DNA]</scope>
    <source>
        <strain evidence="11">NCTC 11297</strain>
    </source>
</reference>
<feature type="binding site" evidence="8">
    <location>
        <position position="215"/>
    </location>
    <ligand>
        <name>Mg(2+)</name>
        <dbReference type="ChEBI" id="CHEBI:18420"/>
        <label>1</label>
        <note>catalytic</note>
    </ligand>
</feature>
<dbReference type="PANTHER" id="PTHR20854">
    <property type="entry name" value="INOSITOL MONOPHOSPHATASE"/>
    <property type="match status" value="1"/>
</dbReference>
<comment type="similarity">
    <text evidence="3 9">Belongs to the inositol monophosphatase superfamily.</text>
</comment>
<feature type="binding site" evidence="8">
    <location>
        <position position="92"/>
    </location>
    <ligand>
        <name>Mg(2+)</name>
        <dbReference type="ChEBI" id="CHEBI:18420"/>
        <label>1</label>
        <note>catalytic</note>
    </ligand>
</feature>
<evidence type="ECO:0000256" key="3">
    <source>
        <dbReference type="ARBA" id="ARBA00009759"/>
    </source>
</evidence>
<keyword evidence="6" id="KW-0889">Transcription antitermination</keyword>
<dbReference type="InterPro" id="IPR033942">
    <property type="entry name" value="IMPase"/>
</dbReference>
<keyword evidence="7 8" id="KW-0460">Magnesium</keyword>
<dbReference type="Gene3D" id="3.30.540.10">
    <property type="entry name" value="Fructose-1,6-Bisphosphatase, subunit A, domain 1"/>
    <property type="match status" value="1"/>
</dbReference>
<evidence type="ECO:0000256" key="2">
    <source>
        <dbReference type="ARBA" id="ARBA00001946"/>
    </source>
</evidence>
<dbReference type="PROSITE" id="PS00629">
    <property type="entry name" value="IMP_1"/>
    <property type="match status" value="1"/>
</dbReference>
<feature type="binding site" evidence="8">
    <location>
        <position position="73"/>
    </location>
    <ligand>
        <name>Mg(2+)</name>
        <dbReference type="ChEBI" id="CHEBI:18420"/>
        <label>1</label>
        <note>catalytic</note>
    </ligand>
</feature>
<accession>A0A379APQ4</accession>
<dbReference type="SUPFAM" id="SSF56655">
    <property type="entry name" value="Carbohydrate phosphatase"/>
    <property type="match status" value="1"/>
</dbReference>
<sequence>MNSHIQQRYVFAKDLIKNVGEIALSFYLNRDKLNIQHKKGEAQDLVSIADQNVEKEIKTALKAHFPDDGFLGEESGADGLDKDFCWVVDPIDGTSPFLYGLQAWCISIAVLYKQEIVIGLIYDPLHKELFHTMKGEGAFVNETPLSASKAISLQEGLVGLGMSHRVPPNTFVPVIDQVLKEGGMFVRNGSGALTLAYVAAGRLIGYFEPHINAWDCLAGILLVQEAGGQTNDFLANDGLLKGNYILASSQGIFNQLESIRSLTL</sequence>
<evidence type="ECO:0000313" key="11">
    <source>
        <dbReference type="Proteomes" id="UP000255098"/>
    </source>
</evidence>
<evidence type="ECO:0000256" key="7">
    <source>
        <dbReference type="ARBA" id="ARBA00022842"/>
    </source>
</evidence>
<name>A0A379APQ4_AVIAV</name>
<dbReference type="FunFam" id="3.30.540.10:FF:000003">
    <property type="entry name" value="Inositol-1-monophosphatase"/>
    <property type="match status" value="1"/>
</dbReference>
<evidence type="ECO:0000256" key="1">
    <source>
        <dbReference type="ARBA" id="ARBA00001033"/>
    </source>
</evidence>
<dbReference type="Pfam" id="PF00459">
    <property type="entry name" value="Inositol_P"/>
    <property type="match status" value="1"/>
</dbReference>
<organism evidence="10 11">
    <name type="scientific">Avibacterium avium</name>
    <name type="common">Pasteurella avium</name>
    <dbReference type="NCBI Taxonomy" id="751"/>
    <lineage>
        <taxon>Bacteria</taxon>
        <taxon>Pseudomonadati</taxon>
        <taxon>Pseudomonadota</taxon>
        <taxon>Gammaproteobacteria</taxon>
        <taxon>Pasteurellales</taxon>
        <taxon>Pasteurellaceae</taxon>
        <taxon>Avibacterium</taxon>
    </lineage>
</organism>
<keyword evidence="6" id="KW-0804">Transcription</keyword>
<keyword evidence="5 9" id="KW-0378">Hydrolase</keyword>
<dbReference type="GO" id="GO:0008934">
    <property type="term" value="F:inositol monophosphate 1-phosphatase activity"/>
    <property type="evidence" value="ECO:0007669"/>
    <property type="project" value="InterPro"/>
</dbReference>
<dbReference type="GeneID" id="300132588"/>
<dbReference type="GO" id="GO:0046872">
    <property type="term" value="F:metal ion binding"/>
    <property type="evidence" value="ECO:0007669"/>
    <property type="project" value="UniProtKB-KW"/>
</dbReference>
<dbReference type="PRINTS" id="PR00377">
    <property type="entry name" value="IMPHPHTASES"/>
</dbReference>
<dbReference type="GO" id="GO:0031564">
    <property type="term" value="P:transcription antitermination"/>
    <property type="evidence" value="ECO:0007669"/>
    <property type="project" value="UniProtKB-KW"/>
</dbReference>
<dbReference type="RefSeq" id="WP_115248764.1">
    <property type="nucleotide sequence ID" value="NZ_UGSP01000001.1"/>
</dbReference>